<proteinExistence type="predicted"/>
<protein>
    <submittedName>
        <fullName evidence="2">Uncharacterized protein</fullName>
    </submittedName>
</protein>
<organism evidence="2 4">
    <name type="scientific">Linum tenue</name>
    <dbReference type="NCBI Taxonomy" id="586396"/>
    <lineage>
        <taxon>Eukaryota</taxon>
        <taxon>Viridiplantae</taxon>
        <taxon>Streptophyta</taxon>
        <taxon>Embryophyta</taxon>
        <taxon>Tracheophyta</taxon>
        <taxon>Spermatophyta</taxon>
        <taxon>Magnoliopsida</taxon>
        <taxon>eudicotyledons</taxon>
        <taxon>Gunneridae</taxon>
        <taxon>Pentapetalae</taxon>
        <taxon>rosids</taxon>
        <taxon>fabids</taxon>
        <taxon>Malpighiales</taxon>
        <taxon>Linaceae</taxon>
        <taxon>Linum</taxon>
    </lineage>
</organism>
<evidence type="ECO:0000256" key="1">
    <source>
        <dbReference type="SAM" id="MobiDB-lite"/>
    </source>
</evidence>
<accession>A0AAV0RY38</accession>
<dbReference type="EMBL" id="CAMGYJ010000011">
    <property type="protein sequence ID" value="CAI0561237.1"/>
    <property type="molecule type" value="Genomic_DNA"/>
</dbReference>
<dbReference type="AlphaFoldDB" id="A0AAV0RY38"/>
<feature type="region of interest" description="Disordered" evidence="1">
    <location>
        <begin position="149"/>
        <end position="168"/>
    </location>
</feature>
<gene>
    <name evidence="2" type="ORF">LITE_LOCUS50007</name>
    <name evidence="3" type="ORF">LITE_LOCUS50008</name>
</gene>
<keyword evidence="4" id="KW-1185">Reference proteome</keyword>
<comment type="caution">
    <text evidence="2">The sequence shown here is derived from an EMBL/GenBank/DDBJ whole genome shotgun (WGS) entry which is preliminary data.</text>
</comment>
<sequence length="168" mass="18648">MAERNMTDLAKLEKSQTKTQQEIEEQQQVIRQNLHLCLSMILEISTLLKENEPGPDKSMPDEFVGTIREKMIFAREFVQDESHLTALRKAFVLSHADESTSGIPDIISAALKAVVATLDQAFVSYKRCKAAISCARAATLAHRAARLVDGPQMQGNDERATSSSDDEE</sequence>
<name>A0AAV0RY38_9ROSI</name>
<reference evidence="2" key="1">
    <citation type="submission" date="2022-08" db="EMBL/GenBank/DDBJ databases">
        <authorList>
            <person name="Gutierrez-Valencia J."/>
        </authorList>
    </citation>
    <scope>NUCLEOTIDE SEQUENCE</scope>
</reference>
<evidence type="ECO:0000313" key="2">
    <source>
        <dbReference type="EMBL" id="CAI0561237.1"/>
    </source>
</evidence>
<evidence type="ECO:0000313" key="3">
    <source>
        <dbReference type="EMBL" id="CAI0561238.1"/>
    </source>
</evidence>
<evidence type="ECO:0000313" key="4">
    <source>
        <dbReference type="Proteomes" id="UP001154282"/>
    </source>
</evidence>
<dbReference type="Proteomes" id="UP001154282">
    <property type="component" value="Unassembled WGS sequence"/>
</dbReference>
<dbReference type="EMBL" id="CAMGYJ010000011">
    <property type="protein sequence ID" value="CAI0561238.1"/>
    <property type="molecule type" value="Genomic_DNA"/>
</dbReference>